<dbReference type="InterPro" id="IPR001810">
    <property type="entry name" value="F-box_dom"/>
</dbReference>
<dbReference type="OrthoDB" id="3800738at2759"/>
<dbReference type="SUPFAM" id="SSF81383">
    <property type="entry name" value="F-box domain"/>
    <property type="match status" value="1"/>
</dbReference>
<dbReference type="Gene3D" id="1.20.1280.50">
    <property type="match status" value="1"/>
</dbReference>
<evidence type="ECO:0000313" key="4">
    <source>
        <dbReference type="Proteomes" id="UP000230605"/>
    </source>
</evidence>
<proteinExistence type="predicted"/>
<dbReference type="Proteomes" id="UP000230605">
    <property type="component" value="Chromosome 9"/>
</dbReference>
<reference evidence="3 4" key="1">
    <citation type="submission" date="2015-10" db="EMBL/GenBank/DDBJ databases">
        <title>The cercosporin biosynthetic gene cluster was horizontally transferred to several fungal lineages and shown to be expanded in Cercospora beticola based on microsynteny with recipient genomes.</title>
        <authorList>
            <person name="De Jonge R."/>
            <person name="Ebert M.K."/>
            <person name="Suttle J.C."/>
            <person name="Jurick Ii W.M."/>
            <person name="Secor G.A."/>
            <person name="Thomma B.P."/>
            <person name="Van De Peer Y."/>
            <person name="Bolton M.D."/>
        </authorList>
    </citation>
    <scope>NUCLEOTIDE SEQUENCE [LARGE SCALE GENOMIC DNA]</scope>
    <source>
        <strain evidence="3 4">09-40</strain>
    </source>
</reference>
<feature type="compositionally biased region" description="Low complexity" evidence="1">
    <location>
        <begin position="1"/>
        <end position="19"/>
    </location>
</feature>
<dbReference type="InterPro" id="IPR036047">
    <property type="entry name" value="F-box-like_dom_sf"/>
</dbReference>
<dbReference type="AlphaFoldDB" id="A0A2G5HCP8"/>
<name>A0A2G5HCP8_CERBT</name>
<protein>
    <recommendedName>
        <fullName evidence="2">F-box domain-containing protein</fullName>
    </recommendedName>
</protein>
<evidence type="ECO:0000256" key="1">
    <source>
        <dbReference type="SAM" id="MobiDB-lite"/>
    </source>
</evidence>
<gene>
    <name evidence="3" type="ORF">CB0940_11159</name>
</gene>
<sequence>MQWTAFPDASTDTPPTTSTMVDREAPSPPPPVDLRTQVEISEASALELTESDLDPEEVIFEGRGRRKSPRAEEAGIQARRLLLKTSRDSPSAGHQLEVHSCPSQPSTPETRVFGIYKLAERIFTNMSPEDLLLNATRVCKQWYAVISLSLDLQRKLFFIPEEGQWAQYVKPVLRKGYFVEENDDSKRIEVAINPFMTSRLRKDLEALEGYGTTKRGASTAHANLLKQRKRALLQEGASYCRMLAFQPPLVSVHFLEAEDERDELDRMYDAWEVAKQEEGILIWDTILRQELRYRYKRKPVELEAFKGRK</sequence>
<organism evidence="3 4">
    <name type="scientific">Cercospora beticola</name>
    <name type="common">Sugarbeet leaf spot fungus</name>
    <dbReference type="NCBI Taxonomy" id="122368"/>
    <lineage>
        <taxon>Eukaryota</taxon>
        <taxon>Fungi</taxon>
        <taxon>Dikarya</taxon>
        <taxon>Ascomycota</taxon>
        <taxon>Pezizomycotina</taxon>
        <taxon>Dothideomycetes</taxon>
        <taxon>Dothideomycetidae</taxon>
        <taxon>Mycosphaerellales</taxon>
        <taxon>Mycosphaerellaceae</taxon>
        <taxon>Cercospora</taxon>
    </lineage>
</organism>
<accession>A0A2G5HCP8</accession>
<dbReference type="Pfam" id="PF00646">
    <property type="entry name" value="F-box"/>
    <property type="match status" value="1"/>
</dbReference>
<comment type="caution">
    <text evidence="3">The sequence shown here is derived from an EMBL/GenBank/DDBJ whole genome shotgun (WGS) entry which is preliminary data.</text>
</comment>
<feature type="region of interest" description="Disordered" evidence="1">
    <location>
        <begin position="1"/>
        <end position="34"/>
    </location>
</feature>
<evidence type="ECO:0000259" key="2">
    <source>
        <dbReference type="Pfam" id="PF00646"/>
    </source>
</evidence>
<evidence type="ECO:0000313" key="3">
    <source>
        <dbReference type="EMBL" id="PIA90320.1"/>
    </source>
</evidence>
<dbReference type="EMBL" id="LKMD01000107">
    <property type="protein sequence ID" value="PIA90320.1"/>
    <property type="molecule type" value="Genomic_DNA"/>
</dbReference>
<feature type="domain" description="F-box" evidence="2">
    <location>
        <begin position="117"/>
        <end position="147"/>
    </location>
</feature>